<reference evidence="2 3" key="1">
    <citation type="submission" date="2019-12" db="EMBL/GenBank/DDBJ databases">
        <title>Chromosome-level assembly of the Caenorhabditis remanei genome.</title>
        <authorList>
            <person name="Teterina A.A."/>
            <person name="Willis J.H."/>
            <person name="Phillips P.C."/>
        </authorList>
    </citation>
    <scope>NUCLEOTIDE SEQUENCE [LARGE SCALE GENOMIC DNA]</scope>
    <source>
        <strain evidence="2 3">PX506</strain>
        <tissue evidence="2">Whole organism</tissue>
    </source>
</reference>
<protein>
    <submittedName>
        <fullName evidence="2">Uncharacterized protein</fullName>
    </submittedName>
</protein>
<dbReference type="Pfam" id="PF02343">
    <property type="entry name" value="TRA-1_regulated"/>
    <property type="match status" value="4"/>
</dbReference>
<comment type="caution">
    <text evidence="2">The sequence shown here is derived from an EMBL/GenBank/DDBJ whole genome shotgun (WGS) entry which is preliminary data.</text>
</comment>
<dbReference type="GeneID" id="78774344"/>
<feature type="chain" id="PRO_5025541536" evidence="1">
    <location>
        <begin position="21"/>
        <end position="576"/>
    </location>
</feature>
<dbReference type="KEGG" id="crq:GCK72_007340"/>
<sequence length="576" mass="65166">MNWFIIISLFFIWNIQECHCCVKWRRSADYCECSDVTDIILPSFDSDRNDILISERVGCVRNITCQDSYLTYGTTTFSTSEIVRPADSHKDSKAYLNSANLQTGVLTGSVDVYSLFGVTCENRKWYATKYPFGIHYYTNDSKQKFLYEGLDGKRSEIESIVCLPIEPPCRCSDVTDIILPSFDSDRNDILISEKVGCVRNITCQDSYLTYGTTTFSTSEIVRPADSHKDSKAYLNSANLQTGVLTGSVDVYSLFGVTCENKKWYATKYPFGIHYYTNDSKQKFLYEGLDGKRSEIESIVCLPIEPPCRCSDVTDIILPSFDSDRNDILISERVGCVRNITCQDSYLTYGTTTFSTSEIVRPADSHKDSKAYLNSANLQTGVLTGSVDVYSLFGVTCENKKWYATKYPFGIHYYTNDSKQKFLYEGLDGKRSEIESIVCLPIEPPCRCSDVTDIILPSFDSDRNDILISERVGCVRNITCQDSYLTYGTTTFSTSEIVRPADSHKDSKAYLNSANLQTGVLTGSVDVYSLFGVTCENKKWYATKYPFGIHYYTNDSKQKFLYEGLDGKRSEIESIVW</sequence>
<accession>A0A6A5HJU3</accession>
<dbReference type="CTD" id="78774344"/>
<dbReference type="RefSeq" id="XP_053590317.1">
    <property type="nucleotide sequence ID" value="XM_053726123.1"/>
</dbReference>
<name>A0A6A5HJU3_CAERE</name>
<evidence type="ECO:0000256" key="1">
    <source>
        <dbReference type="SAM" id="SignalP"/>
    </source>
</evidence>
<feature type="signal peptide" evidence="1">
    <location>
        <begin position="1"/>
        <end position="20"/>
    </location>
</feature>
<dbReference type="Proteomes" id="UP000483820">
    <property type="component" value="Chromosome II"/>
</dbReference>
<dbReference type="InterPro" id="IPR003326">
    <property type="entry name" value="TRA-1_regulated"/>
</dbReference>
<dbReference type="AlphaFoldDB" id="A0A6A5HJU3"/>
<proteinExistence type="predicted"/>
<keyword evidence="1" id="KW-0732">Signal</keyword>
<evidence type="ECO:0000313" key="2">
    <source>
        <dbReference type="EMBL" id="KAF1767381.1"/>
    </source>
</evidence>
<evidence type="ECO:0000313" key="3">
    <source>
        <dbReference type="Proteomes" id="UP000483820"/>
    </source>
</evidence>
<dbReference type="EMBL" id="WUAV01000002">
    <property type="protein sequence ID" value="KAF1767381.1"/>
    <property type="molecule type" value="Genomic_DNA"/>
</dbReference>
<gene>
    <name evidence="2" type="ORF">GCK72_007340</name>
</gene>
<organism evidence="2 3">
    <name type="scientific">Caenorhabditis remanei</name>
    <name type="common">Caenorhabditis vulgaris</name>
    <dbReference type="NCBI Taxonomy" id="31234"/>
    <lineage>
        <taxon>Eukaryota</taxon>
        <taxon>Metazoa</taxon>
        <taxon>Ecdysozoa</taxon>
        <taxon>Nematoda</taxon>
        <taxon>Chromadorea</taxon>
        <taxon>Rhabditida</taxon>
        <taxon>Rhabditina</taxon>
        <taxon>Rhabditomorpha</taxon>
        <taxon>Rhabditoidea</taxon>
        <taxon>Rhabditidae</taxon>
        <taxon>Peloderinae</taxon>
        <taxon>Caenorhabditis</taxon>
    </lineage>
</organism>